<feature type="site" description="Interacts with tRNA; defines subfamily-specific binding signature" evidence="9">
    <location>
        <position position="299"/>
    </location>
</feature>
<comment type="caution">
    <text evidence="9">Lacks conserved residue(s) required for the propagation of feature annotation.</text>
</comment>
<dbReference type="AlphaFoldDB" id="A0AAI8KA14"/>
<evidence type="ECO:0000256" key="12">
    <source>
        <dbReference type="PIRSR" id="PIRSR006621-2"/>
    </source>
</evidence>
<dbReference type="PANTHER" id="PTHR11082:SF26">
    <property type="entry name" value="TRNA-DIHYDROURIDINE(16) SYNTHASE"/>
    <property type="match status" value="1"/>
</dbReference>
<dbReference type="Gene3D" id="1.20.225.30">
    <property type="entry name" value="Dihydrouridine synthase, C-terminal recognition domain"/>
    <property type="match status" value="1"/>
</dbReference>
<keyword evidence="3 9" id="KW-0285">Flavoprotein</keyword>
<dbReference type="Gene3D" id="3.20.20.70">
    <property type="entry name" value="Aldolase class I"/>
    <property type="match status" value="1"/>
</dbReference>
<evidence type="ECO:0000256" key="9">
    <source>
        <dbReference type="HAMAP-Rule" id="MF_02043"/>
    </source>
</evidence>
<keyword evidence="15" id="KW-1185">Reference proteome</keyword>
<dbReference type="InterPro" id="IPR013785">
    <property type="entry name" value="Aldolase_TIM"/>
</dbReference>
<dbReference type="GO" id="GO:0010181">
    <property type="term" value="F:FMN binding"/>
    <property type="evidence" value="ECO:0007669"/>
    <property type="project" value="UniProtKB-UniRule"/>
</dbReference>
<evidence type="ECO:0000256" key="5">
    <source>
        <dbReference type="ARBA" id="ARBA00022694"/>
    </source>
</evidence>
<feature type="site" description="Interacts with tRNA; defines subfamily-specific binding signature" evidence="9">
    <location>
        <position position="276"/>
    </location>
</feature>
<protein>
    <recommendedName>
        <fullName evidence="9">tRNA-dihydrouridine(16) synthase</fullName>
        <ecNumber evidence="9">1.3.1.-</ecNumber>
    </recommendedName>
    <alternativeName>
        <fullName evidence="9">U16-specific dihydrouridine synthase</fullName>
        <shortName evidence="9">U16-specific Dus</shortName>
    </alternativeName>
    <alternativeName>
        <fullName evidence="9">tRNA-dihydrouridine synthase C</fullName>
    </alternativeName>
</protein>
<evidence type="ECO:0000256" key="8">
    <source>
        <dbReference type="ARBA" id="ARBA00023002"/>
    </source>
</evidence>
<feature type="site" description="Interacts with tRNA; defines subfamily-specific binding signature" evidence="9">
    <location>
        <position position="278"/>
    </location>
</feature>
<dbReference type="InterPro" id="IPR018517">
    <property type="entry name" value="tRNA_hU_synthase_CS"/>
</dbReference>
<evidence type="ECO:0000256" key="4">
    <source>
        <dbReference type="ARBA" id="ARBA00022643"/>
    </source>
</evidence>
<evidence type="ECO:0000256" key="2">
    <source>
        <dbReference type="ARBA" id="ARBA00022555"/>
    </source>
</evidence>
<keyword evidence="7 9" id="KW-0694">RNA-binding</keyword>
<comment type="catalytic activity">
    <reaction evidence="9">
        <text>5,6-dihydrouridine(16) in tRNA + NAD(+) = uridine(16) in tRNA + NADH + H(+)</text>
        <dbReference type="Rhea" id="RHEA:53380"/>
        <dbReference type="Rhea" id="RHEA-COMP:13543"/>
        <dbReference type="Rhea" id="RHEA-COMP:13544"/>
        <dbReference type="ChEBI" id="CHEBI:15378"/>
        <dbReference type="ChEBI" id="CHEBI:57540"/>
        <dbReference type="ChEBI" id="CHEBI:57945"/>
        <dbReference type="ChEBI" id="CHEBI:65315"/>
        <dbReference type="ChEBI" id="CHEBI:74443"/>
    </reaction>
</comment>
<dbReference type="InterPro" id="IPR042270">
    <property type="entry name" value="DusC_C"/>
</dbReference>
<keyword evidence="4 9" id="KW-0288">FMN</keyword>
<evidence type="ECO:0000256" key="11">
    <source>
        <dbReference type="PIRSR" id="PIRSR006621-1"/>
    </source>
</evidence>
<proteinExistence type="inferred from homology"/>
<comment type="catalytic activity">
    <reaction evidence="9">
        <text>5,6-dihydrouridine(16) in tRNA + NADP(+) = uridine(16) in tRNA + NADPH + H(+)</text>
        <dbReference type="Rhea" id="RHEA:53376"/>
        <dbReference type="Rhea" id="RHEA-COMP:13543"/>
        <dbReference type="Rhea" id="RHEA-COMP:13544"/>
        <dbReference type="ChEBI" id="CHEBI:15378"/>
        <dbReference type="ChEBI" id="CHEBI:57783"/>
        <dbReference type="ChEBI" id="CHEBI:58349"/>
        <dbReference type="ChEBI" id="CHEBI:65315"/>
        <dbReference type="ChEBI" id="CHEBI:74443"/>
    </reaction>
</comment>
<dbReference type="PIRSF" id="PIRSF006621">
    <property type="entry name" value="Dus"/>
    <property type="match status" value="1"/>
</dbReference>
<comment type="function">
    <text evidence="9">Catalyzes the synthesis of 5,6-dihydrouridine (D), a modified base found in the D-loop of most tRNAs, via the reduction of the C5-C6 double bond in target uridines. Specifically modifies U16 in tRNAs.</text>
</comment>
<feature type="site" description="Interacts with tRNA" evidence="9">
    <location>
        <position position="95"/>
    </location>
</feature>
<dbReference type="CDD" id="cd02801">
    <property type="entry name" value="DUS_like_FMN"/>
    <property type="match status" value="1"/>
</dbReference>
<feature type="site" description="Interacts with tRNA" evidence="9">
    <location>
        <position position="176"/>
    </location>
</feature>
<evidence type="ECO:0000256" key="1">
    <source>
        <dbReference type="ARBA" id="ARBA00001917"/>
    </source>
</evidence>
<dbReference type="InterPro" id="IPR001269">
    <property type="entry name" value="DUS_fam"/>
</dbReference>
<keyword evidence="8 9" id="KW-0560">Oxidoreductase</keyword>
<gene>
    <name evidence="9" type="primary">dusC</name>
    <name evidence="14" type="ORF">DZC75_06595</name>
</gene>
<feature type="active site" description="Proton donor" evidence="9 11">
    <location>
        <position position="98"/>
    </location>
</feature>
<evidence type="ECO:0000256" key="10">
    <source>
        <dbReference type="PIRNR" id="PIRNR006621"/>
    </source>
</evidence>
<feature type="binding site" evidence="12">
    <location>
        <position position="168"/>
    </location>
    <ligand>
        <name>FMN</name>
        <dbReference type="ChEBI" id="CHEBI:58210"/>
    </ligand>
</feature>
<evidence type="ECO:0000313" key="15">
    <source>
        <dbReference type="Proteomes" id="UP000258127"/>
    </source>
</evidence>
<feature type="binding site" evidence="9">
    <location>
        <begin position="199"/>
        <end position="201"/>
    </location>
    <ligand>
        <name>FMN</name>
        <dbReference type="ChEBI" id="CHEBI:58210"/>
    </ligand>
</feature>
<feature type="binding site" evidence="9 12">
    <location>
        <begin position="223"/>
        <end position="224"/>
    </location>
    <ligand>
        <name>FMN</name>
        <dbReference type="ChEBI" id="CHEBI:58210"/>
    </ligand>
</feature>
<dbReference type="GO" id="GO:0000049">
    <property type="term" value="F:tRNA binding"/>
    <property type="evidence" value="ECO:0007669"/>
    <property type="project" value="UniProtKB-UniRule"/>
</dbReference>
<dbReference type="Proteomes" id="UP000258127">
    <property type="component" value="Chromosome"/>
</dbReference>
<keyword evidence="12" id="KW-0547">Nucleotide-binding</keyword>
<dbReference type="EC" id="1.3.1.-" evidence="9"/>
<keyword evidence="6 9" id="KW-0521">NADP</keyword>
<comment type="similarity">
    <text evidence="10">Belongs to the dus family.</text>
</comment>
<dbReference type="HAMAP" id="MF_02043">
    <property type="entry name" value="DusC_subfam"/>
    <property type="match status" value="1"/>
</dbReference>
<dbReference type="InterPro" id="IPR035587">
    <property type="entry name" value="DUS-like_FMN-bd"/>
</dbReference>
<dbReference type="GO" id="GO:0017150">
    <property type="term" value="F:tRNA dihydrouridine synthase activity"/>
    <property type="evidence" value="ECO:0007669"/>
    <property type="project" value="UniProtKB-UniRule"/>
</dbReference>
<keyword evidence="2 9" id="KW-0820">tRNA-binding</keyword>
<dbReference type="EMBL" id="CP031641">
    <property type="protein sequence ID" value="AXO87699.1"/>
    <property type="molecule type" value="Genomic_DNA"/>
</dbReference>
<keyword evidence="5 9" id="KW-0819">tRNA processing</keyword>
<dbReference type="PROSITE" id="PS01136">
    <property type="entry name" value="UPF0034"/>
    <property type="match status" value="1"/>
</dbReference>
<feature type="site" description="Interacts with tRNA; defines subfamily-specific binding signature" evidence="9">
    <location>
        <position position="35"/>
    </location>
</feature>
<feature type="binding site" evidence="9 12">
    <location>
        <position position="68"/>
    </location>
    <ligand>
        <name>FMN</name>
        <dbReference type="ChEBI" id="CHEBI:58210"/>
    </ligand>
</feature>
<organism evidence="14 15">
    <name type="scientific">Pseudomonas parafulva</name>
    <dbReference type="NCBI Taxonomy" id="157782"/>
    <lineage>
        <taxon>Bacteria</taxon>
        <taxon>Pseudomonadati</taxon>
        <taxon>Pseudomonadota</taxon>
        <taxon>Gammaproteobacteria</taxon>
        <taxon>Pseudomonadales</taxon>
        <taxon>Pseudomonadaceae</taxon>
        <taxon>Pseudomonas</taxon>
    </lineage>
</organism>
<comment type="similarity">
    <text evidence="9">Belongs to the Dus family. DusC subfamily.</text>
</comment>
<sequence>MQIALAPMEGLVDNILRDVLTRVGGIDWCVTEFIRVCDRLLPPSSFDKLAPELRHGAQTAAGVPMRVQLLGSDPVCLAENAALACELGAPVIDLNFGCPAKTVNKSRGGAVLLKEPELLHAIVHEVRRAVPAHIPVTAKMRLGFDSPDGALECGTALAEGGAAHLVVHARTKVEGYKPPAHWEWVARVQDVVQVPVFANGEIWTVEDWRRCREVSGAEHIMLGRGLVSRPDLALQIAAAHEGRDYRPLAWCELLPLLREFWRQAQAKLSPRYAPGRMKQWLAMLTRSYPEAVALFAQLRREDDCQRISQLLGVGVLTGQGAELDVA</sequence>
<evidence type="ECO:0000256" key="7">
    <source>
        <dbReference type="ARBA" id="ARBA00022884"/>
    </source>
</evidence>
<reference evidence="14 15" key="1">
    <citation type="submission" date="2018-08" db="EMBL/GenBank/DDBJ databases">
        <authorList>
            <person name="Lee Y."/>
            <person name="Kakembo D."/>
        </authorList>
    </citation>
    <scope>NUCLEOTIDE SEQUENCE [LARGE SCALE GENOMIC DNA]</scope>
    <source>
        <strain evidence="14 15">JBCS1880</strain>
    </source>
</reference>
<feature type="domain" description="DUS-like FMN-binding" evidence="13">
    <location>
        <begin position="5"/>
        <end position="258"/>
    </location>
</feature>
<dbReference type="RefSeq" id="WP_116887831.1">
    <property type="nucleotide sequence ID" value="NZ_CP031641.1"/>
</dbReference>
<dbReference type="GO" id="GO:0050660">
    <property type="term" value="F:flavin adenine dinucleotide binding"/>
    <property type="evidence" value="ECO:0007669"/>
    <property type="project" value="InterPro"/>
</dbReference>
<feature type="binding site" evidence="9 12">
    <location>
        <position position="139"/>
    </location>
    <ligand>
        <name>FMN</name>
        <dbReference type="ChEBI" id="CHEBI:58210"/>
    </ligand>
</feature>
<evidence type="ECO:0000256" key="3">
    <source>
        <dbReference type="ARBA" id="ARBA00022630"/>
    </source>
</evidence>
<name>A0AAI8KA14_9PSED</name>
<comment type="cofactor">
    <cofactor evidence="1 9 10 12">
        <name>FMN</name>
        <dbReference type="ChEBI" id="CHEBI:58210"/>
    </cofactor>
</comment>
<dbReference type="PANTHER" id="PTHR11082">
    <property type="entry name" value="TRNA-DIHYDROURIDINE SYNTHASE"/>
    <property type="match status" value="1"/>
</dbReference>
<accession>A0AAI8KA14</accession>
<evidence type="ECO:0000256" key="6">
    <source>
        <dbReference type="ARBA" id="ARBA00022857"/>
    </source>
</evidence>
<evidence type="ECO:0000259" key="13">
    <source>
        <dbReference type="Pfam" id="PF01207"/>
    </source>
</evidence>
<dbReference type="InterPro" id="IPR032886">
    <property type="entry name" value="DusC"/>
</dbReference>
<evidence type="ECO:0000313" key="14">
    <source>
        <dbReference type="EMBL" id="AXO87699.1"/>
    </source>
</evidence>
<dbReference type="Pfam" id="PF01207">
    <property type="entry name" value="Dus"/>
    <property type="match status" value="1"/>
</dbReference>
<dbReference type="SUPFAM" id="SSF51395">
    <property type="entry name" value="FMN-linked oxidoreductases"/>
    <property type="match status" value="1"/>
</dbReference>